<evidence type="ECO:0000313" key="2">
    <source>
        <dbReference type="EMBL" id="MDD0813637.1"/>
    </source>
</evidence>
<dbReference type="PANTHER" id="PTHR33747">
    <property type="entry name" value="UPF0225 PROTEIN SCO1677"/>
    <property type="match status" value="1"/>
</dbReference>
<protein>
    <submittedName>
        <fullName evidence="2">UPF0149 family protein</fullName>
    </submittedName>
</protein>
<dbReference type="Pfam" id="PF02810">
    <property type="entry name" value="SEC-C"/>
    <property type="match status" value="1"/>
</dbReference>
<proteinExistence type="predicted"/>
<dbReference type="Gene3D" id="3.10.450.50">
    <property type="match status" value="1"/>
</dbReference>
<dbReference type="RefSeq" id="WP_273925156.1">
    <property type="nucleotide sequence ID" value="NZ_JAQSIN010000010.1"/>
</dbReference>
<dbReference type="SUPFAM" id="SSF103642">
    <property type="entry name" value="Sec-C motif"/>
    <property type="match status" value="1"/>
</dbReference>
<feature type="region of interest" description="Disordered" evidence="1">
    <location>
        <begin position="260"/>
        <end position="284"/>
    </location>
</feature>
<dbReference type="InterPro" id="IPR011978">
    <property type="entry name" value="YgfB-like"/>
</dbReference>
<evidence type="ECO:0000313" key="3">
    <source>
        <dbReference type="Proteomes" id="UP001528672"/>
    </source>
</evidence>
<dbReference type="Pfam" id="PF03695">
    <property type="entry name" value="UPF0149"/>
    <property type="match status" value="1"/>
</dbReference>
<name>A0ABT5MAM3_9BURK</name>
<organism evidence="2 3">
    <name type="scientific">Curvibacter microcysteis</name>
    <dbReference type="NCBI Taxonomy" id="3026419"/>
    <lineage>
        <taxon>Bacteria</taxon>
        <taxon>Pseudomonadati</taxon>
        <taxon>Pseudomonadota</taxon>
        <taxon>Betaproteobacteria</taxon>
        <taxon>Burkholderiales</taxon>
        <taxon>Comamonadaceae</taxon>
        <taxon>Curvibacter</taxon>
    </lineage>
</organism>
<gene>
    <name evidence="2" type="ORF">PSQ39_03255</name>
</gene>
<evidence type="ECO:0000256" key="1">
    <source>
        <dbReference type="SAM" id="MobiDB-lite"/>
    </source>
</evidence>
<dbReference type="InterPro" id="IPR036255">
    <property type="entry name" value="YgfB-like_sf"/>
</dbReference>
<dbReference type="EMBL" id="JAQSIO010000001">
    <property type="protein sequence ID" value="MDD0813637.1"/>
    <property type="molecule type" value="Genomic_DNA"/>
</dbReference>
<keyword evidence="3" id="KW-1185">Reference proteome</keyword>
<comment type="caution">
    <text evidence="2">The sequence shown here is derived from an EMBL/GenBank/DDBJ whole genome shotgun (WGS) entry which is preliminary data.</text>
</comment>
<dbReference type="PANTHER" id="PTHR33747:SF1">
    <property type="entry name" value="ADENYLATE CYCLASE-ASSOCIATED CAP C-TERMINAL DOMAIN-CONTAINING PROTEIN"/>
    <property type="match status" value="1"/>
</dbReference>
<feature type="region of interest" description="Disordered" evidence="1">
    <location>
        <begin position="1"/>
        <end position="25"/>
    </location>
</feature>
<dbReference type="NCBIfam" id="TIGR02292">
    <property type="entry name" value="ygfB_yecA"/>
    <property type="match status" value="1"/>
</dbReference>
<accession>A0ABT5MAM3</accession>
<dbReference type="Proteomes" id="UP001528672">
    <property type="component" value="Unassembled WGS sequence"/>
</dbReference>
<dbReference type="InterPro" id="IPR004027">
    <property type="entry name" value="SEC_C_motif"/>
</dbReference>
<reference evidence="2 3" key="1">
    <citation type="submission" date="2023-02" db="EMBL/GenBank/DDBJ databases">
        <title>Bacterial whole genome sequence for Curvibacter sp. HBC28.</title>
        <authorList>
            <person name="Le V."/>
            <person name="Ko S.-R."/>
            <person name="Ahn C.-Y."/>
            <person name="Oh H.-M."/>
        </authorList>
    </citation>
    <scope>NUCLEOTIDE SEQUENCE [LARGE SCALE GENOMIC DNA]</scope>
    <source>
        <strain evidence="2 3">HBC28</strain>
    </source>
</reference>
<sequence>MSELTPVDTPEAEESAVYPVPGERLPPPAYDELDAILDDLRSREEEIPQWEFCEGFMAAVICNRRPLSPAEYLPMLLGDGITAEETDADGIPALPAFADAAQQARFISLWQARWNEVQTALDTKVDNLGDERCYEPEVMDMRGAIATLSEEELAEMGDQEVPSFGQIWALGFMFAVENWPEDWAAPRDKEAAEWLDDALTRIVTLTEDDTGKPELSMFSEDGPPSLSQARLDAFGDAIWAVYDLRQLWKSFGPRVETLRKEAEPGRNDPCPCGSGKKYKKCHGA</sequence>
<dbReference type="SUPFAM" id="SSF101327">
    <property type="entry name" value="YgfB-like"/>
    <property type="match status" value="1"/>
</dbReference>